<dbReference type="EMBL" id="BONC01000030">
    <property type="protein sequence ID" value="GIF58167.1"/>
    <property type="molecule type" value="Genomic_DNA"/>
</dbReference>
<reference evidence="2 3" key="1">
    <citation type="submission" date="2021-01" db="EMBL/GenBank/DDBJ databases">
        <title>Whole genome shotgun sequence of Asanoa iriomotensis NBRC 100142.</title>
        <authorList>
            <person name="Komaki H."/>
            <person name="Tamura T."/>
        </authorList>
    </citation>
    <scope>NUCLEOTIDE SEQUENCE [LARGE SCALE GENOMIC DNA]</scope>
    <source>
        <strain evidence="2 3">NBRC 100142</strain>
    </source>
</reference>
<name>A0ABQ4C5W9_9ACTN</name>
<accession>A0ABQ4C5W9</accession>
<sequence length="176" mass="18989">MRVRRSIAGFLTVVLGLAFLAAPSPASANPSANLDQVLSEKSWWIDGFGVTMRVLAPACTVSTGCTIGRGDKTTPNRYGKYRYGTYVVDVNYDSVGIKQTIVIGTTASNNIYYTTQTAVGSGTWTGWESFPGGGTGRFGADFPLSAAEPTLRVVGTDGWFYCSRANRWGWTSWARC</sequence>
<feature type="chain" id="PRO_5045439171" description="Secreted protein" evidence="1">
    <location>
        <begin position="29"/>
        <end position="176"/>
    </location>
</feature>
<gene>
    <name evidence="2" type="ORF">Air01nite_42620</name>
</gene>
<evidence type="ECO:0000256" key="1">
    <source>
        <dbReference type="SAM" id="SignalP"/>
    </source>
</evidence>
<feature type="signal peptide" evidence="1">
    <location>
        <begin position="1"/>
        <end position="28"/>
    </location>
</feature>
<proteinExistence type="predicted"/>
<keyword evidence="1" id="KW-0732">Signal</keyword>
<keyword evidence="3" id="KW-1185">Reference proteome</keyword>
<dbReference type="Proteomes" id="UP000624325">
    <property type="component" value="Unassembled WGS sequence"/>
</dbReference>
<comment type="caution">
    <text evidence="2">The sequence shown here is derived from an EMBL/GenBank/DDBJ whole genome shotgun (WGS) entry which is preliminary data.</text>
</comment>
<dbReference type="RefSeq" id="WP_203704566.1">
    <property type="nucleotide sequence ID" value="NZ_BAAALU010000004.1"/>
</dbReference>
<evidence type="ECO:0000313" key="3">
    <source>
        <dbReference type="Proteomes" id="UP000624325"/>
    </source>
</evidence>
<protein>
    <recommendedName>
        <fullName evidence="4">Secreted protein</fullName>
    </recommendedName>
</protein>
<organism evidence="2 3">
    <name type="scientific">Asanoa iriomotensis</name>
    <dbReference type="NCBI Taxonomy" id="234613"/>
    <lineage>
        <taxon>Bacteria</taxon>
        <taxon>Bacillati</taxon>
        <taxon>Actinomycetota</taxon>
        <taxon>Actinomycetes</taxon>
        <taxon>Micromonosporales</taxon>
        <taxon>Micromonosporaceae</taxon>
        <taxon>Asanoa</taxon>
    </lineage>
</organism>
<evidence type="ECO:0008006" key="4">
    <source>
        <dbReference type="Google" id="ProtNLM"/>
    </source>
</evidence>
<evidence type="ECO:0000313" key="2">
    <source>
        <dbReference type="EMBL" id="GIF58167.1"/>
    </source>
</evidence>